<evidence type="ECO:0000313" key="4">
    <source>
        <dbReference type="EMBL" id="OGK57228.1"/>
    </source>
</evidence>
<gene>
    <name evidence="4" type="ORF">A3J15_02090</name>
</gene>
<dbReference type="Gene3D" id="3.40.50.300">
    <property type="entry name" value="P-loop containing nucleotide triphosphate hydrolases"/>
    <property type="match status" value="1"/>
</dbReference>
<dbReference type="InterPro" id="IPR000523">
    <property type="entry name" value="Mg_chelatse_chII-like_cat_dom"/>
</dbReference>
<dbReference type="InterPro" id="IPR027417">
    <property type="entry name" value="P-loop_NTPase"/>
</dbReference>
<evidence type="ECO:0000256" key="2">
    <source>
        <dbReference type="ARBA" id="ARBA00022840"/>
    </source>
</evidence>
<keyword evidence="2" id="KW-0067">ATP-binding</keyword>
<comment type="caution">
    <text evidence="4">The sequence shown here is derived from an EMBL/GenBank/DDBJ whole genome shotgun (WGS) entry which is preliminary data.</text>
</comment>
<evidence type="ECO:0000313" key="5">
    <source>
        <dbReference type="Proteomes" id="UP000176376"/>
    </source>
</evidence>
<dbReference type="InterPro" id="IPR045006">
    <property type="entry name" value="CHLI-like"/>
</dbReference>
<dbReference type="PANTHER" id="PTHR32039">
    <property type="entry name" value="MAGNESIUM-CHELATASE SUBUNIT CHLI"/>
    <property type="match status" value="1"/>
</dbReference>
<evidence type="ECO:0000259" key="3">
    <source>
        <dbReference type="PROSITE" id="PS50051"/>
    </source>
</evidence>
<evidence type="ECO:0000256" key="1">
    <source>
        <dbReference type="ARBA" id="ARBA00022741"/>
    </source>
</evidence>
<dbReference type="InterPro" id="IPR025158">
    <property type="entry name" value="Mg_chelat-rel_C"/>
</dbReference>
<dbReference type="SUPFAM" id="SSF52540">
    <property type="entry name" value="P-loop containing nucleoside triphosphate hydrolases"/>
    <property type="match status" value="1"/>
</dbReference>
<dbReference type="InterPro" id="IPR001208">
    <property type="entry name" value="MCM_dom"/>
</dbReference>
<sequence>MREEEIIDVTKIYSVVNGGYGSALVTKRPFRCPHHTISRVGLVGGGNKLTPGEITFAHRGVLFLDEFPEFPRSTLEALRTPMEDGIVTISRARGTMTFPARFIFIAASNPCPCGFLGHPKKSCHCSLLQISNYKKRISGPILDRIDIHVDVPPVDQEKLTSVTSAEKSAMIRHRVEDARLRQSRRLADSKVKTNGEMTVANIKKYCRLSSEATEILKFAITRFGLSARAYFKIIKVAQTIADISRRDIIEKIDISEAIQFRSKEN</sequence>
<dbReference type="GO" id="GO:0003677">
    <property type="term" value="F:DNA binding"/>
    <property type="evidence" value="ECO:0007669"/>
    <property type="project" value="InterPro"/>
</dbReference>
<organism evidence="4 5">
    <name type="scientific">Candidatus Roizmanbacteria bacterium RIFCSPLOWO2_02_FULL_38_10</name>
    <dbReference type="NCBI Taxonomy" id="1802074"/>
    <lineage>
        <taxon>Bacteria</taxon>
        <taxon>Candidatus Roizmaniibacteriota</taxon>
    </lineage>
</organism>
<dbReference type="Pfam" id="PF01078">
    <property type="entry name" value="Mg_chelatase"/>
    <property type="match status" value="1"/>
</dbReference>
<keyword evidence="1" id="KW-0547">Nucleotide-binding</keyword>
<dbReference type="Pfam" id="PF13335">
    <property type="entry name" value="Mg_chelatase_C"/>
    <property type="match status" value="1"/>
</dbReference>
<dbReference type="Proteomes" id="UP000176376">
    <property type="component" value="Unassembled WGS sequence"/>
</dbReference>
<reference evidence="4 5" key="1">
    <citation type="journal article" date="2016" name="Nat. Commun.">
        <title>Thousands of microbial genomes shed light on interconnected biogeochemical processes in an aquifer system.</title>
        <authorList>
            <person name="Anantharaman K."/>
            <person name="Brown C.T."/>
            <person name="Hug L.A."/>
            <person name="Sharon I."/>
            <person name="Castelle C.J."/>
            <person name="Probst A.J."/>
            <person name="Thomas B.C."/>
            <person name="Singh A."/>
            <person name="Wilkins M.J."/>
            <person name="Karaoz U."/>
            <person name="Brodie E.L."/>
            <person name="Williams K.H."/>
            <person name="Hubbard S.S."/>
            <person name="Banfield J.F."/>
        </authorList>
    </citation>
    <scope>NUCLEOTIDE SEQUENCE [LARGE SCALE GENOMIC DNA]</scope>
</reference>
<dbReference type="PANTHER" id="PTHR32039:SF7">
    <property type="entry name" value="COMPETENCE PROTEIN COMM"/>
    <property type="match status" value="1"/>
</dbReference>
<dbReference type="EMBL" id="MGAY01000009">
    <property type="protein sequence ID" value="OGK57228.1"/>
    <property type="molecule type" value="Genomic_DNA"/>
</dbReference>
<protein>
    <recommendedName>
        <fullName evidence="3">MCM C-terminal AAA(+) ATPase domain-containing protein</fullName>
    </recommendedName>
</protein>
<dbReference type="GO" id="GO:0005524">
    <property type="term" value="F:ATP binding"/>
    <property type="evidence" value="ECO:0007669"/>
    <property type="project" value="UniProtKB-KW"/>
</dbReference>
<feature type="domain" description="MCM C-terminal AAA(+) ATPase" evidence="3">
    <location>
        <begin position="49"/>
        <end position="110"/>
    </location>
</feature>
<accession>A0A1F7JNN4</accession>
<proteinExistence type="predicted"/>
<name>A0A1F7JNN4_9BACT</name>
<dbReference type="AlphaFoldDB" id="A0A1F7JNN4"/>
<dbReference type="STRING" id="1802074.A3J15_02090"/>
<dbReference type="PROSITE" id="PS50051">
    <property type="entry name" value="MCM_2"/>
    <property type="match status" value="1"/>
</dbReference>